<dbReference type="PANTHER" id="PTHR30146">
    <property type="entry name" value="LACI-RELATED TRANSCRIPTIONAL REPRESSOR"/>
    <property type="match status" value="1"/>
</dbReference>
<keyword evidence="7" id="KW-1185">Reference proteome</keyword>
<dbReference type="RefSeq" id="WP_081838300.1">
    <property type="nucleotide sequence ID" value="NZ_AZRA01000137.1"/>
</dbReference>
<dbReference type="PANTHER" id="PTHR30146:SF109">
    <property type="entry name" value="HTH-TYPE TRANSCRIPTIONAL REGULATOR GALS"/>
    <property type="match status" value="1"/>
</dbReference>
<keyword evidence="3" id="KW-0804">Transcription</keyword>
<dbReference type="Pfam" id="PF00532">
    <property type="entry name" value="Peripla_BP_1"/>
    <property type="match status" value="1"/>
</dbReference>
<keyword evidence="2" id="KW-0238">DNA-binding</keyword>
<dbReference type="AlphaFoldDB" id="A0A059KGB5"/>
<dbReference type="SUPFAM" id="SSF53822">
    <property type="entry name" value="Periplasmic binding protein-like I"/>
    <property type="match status" value="1"/>
</dbReference>
<evidence type="ECO:0000256" key="4">
    <source>
        <dbReference type="SAM" id="MobiDB-lite"/>
    </source>
</evidence>
<dbReference type="PROSITE" id="PS50932">
    <property type="entry name" value="HTH_LACI_2"/>
    <property type="match status" value="1"/>
</dbReference>
<evidence type="ECO:0000259" key="5">
    <source>
        <dbReference type="PROSITE" id="PS50932"/>
    </source>
</evidence>
<evidence type="ECO:0000313" key="7">
    <source>
        <dbReference type="Proteomes" id="UP000026714"/>
    </source>
</evidence>
<dbReference type="STRING" id="34103.SAMN05421778_1428"/>
<reference evidence="6 7" key="1">
    <citation type="journal article" date="2014" name="FEMS Microbiol. Ecol.">
        <title>Sphaerotilus natans encrusted with nanoball-shaped Fe(III) oxide minerals formed by nitrate-reducing mixotrophic Fe(II) oxidation.</title>
        <authorList>
            <person name="Park S."/>
            <person name="Kim D.H."/>
            <person name="Lee J.H."/>
            <person name="Hur H.G."/>
        </authorList>
    </citation>
    <scope>NUCLEOTIDE SEQUENCE [LARGE SCALE GENOMIC DNA]</scope>
    <source>
        <strain evidence="6 7">DSM 6575</strain>
    </source>
</reference>
<evidence type="ECO:0000256" key="3">
    <source>
        <dbReference type="ARBA" id="ARBA00023163"/>
    </source>
</evidence>
<dbReference type="Pfam" id="PF00356">
    <property type="entry name" value="LacI"/>
    <property type="match status" value="1"/>
</dbReference>
<feature type="compositionally biased region" description="Basic and acidic residues" evidence="4">
    <location>
        <begin position="15"/>
        <end position="26"/>
    </location>
</feature>
<dbReference type="SMART" id="SM00354">
    <property type="entry name" value="HTH_LACI"/>
    <property type="match status" value="1"/>
</dbReference>
<dbReference type="InterPro" id="IPR000843">
    <property type="entry name" value="HTH_LacI"/>
</dbReference>
<evidence type="ECO:0000256" key="2">
    <source>
        <dbReference type="ARBA" id="ARBA00023125"/>
    </source>
</evidence>
<dbReference type="CDD" id="cd01392">
    <property type="entry name" value="HTH_LacI"/>
    <property type="match status" value="1"/>
</dbReference>
<dbReference type="GO" id="GO:0000976">
    <property type="term" value="F:transcription cis-regulatory region binding"/>
    <property type="evidence" value="ECO:0007669"/>
    <property type="project" value="TreeGrafter"/>
</dbReference>
<accession>A0A059KGB5</accession>
<evidence type="ECO:0000313" key="6">
    <source>
        <dbReference type="EMBL" id="KDB50486.1"/>
    </source>
</evidence>
<dbReference type="Gene3D" id="1.10.260.40">
    <property type="entry name" value="lambda repressor-like DNA-binding domains"/>
    <property type="match status" value="1"/>
</dbReference>
<comment type="caution">
    <text evidence="6">The sequence shown here is derived from an EMBL/GenBank/DDBJ whole genome shotgun (WGS) entry which is preliminary data.</text>
</comment>
<name>A0A059KGB5_9BURK</name>
<dbReference type="EMBL" id="AZRA01000137">
    <property type="protein sequence ID" value="KDB50486.1"/>
    <property type="molecule type" value="Genomic_DNA"/>
</dbReference>
<dbReference type="PATRIC" id="fig|1286631.3.peg.3818"/>
<dbReference type="CDD" id="cd06278">
    <property type="entry name" value="PBP1_LacI-like"/>
    <property type="match status" value="1"/>
</dbReference>
<dbReference type="Gene3D" id="3.40.50.2300">
    <property type="match status" value="2"/>
</dbReference>
<dbReference type="eggNOG" id="COG1609">
    <property type="taxonomic scope" value="Bacteria"/>
</dbReference>
<evidence type="ECO:0000256" key="1">
    <source>
        <dbReference type="ARBA" id="ARBA00023015"/>
    </source>
</evidence>
<dbReference type="InterPro" id="IPR028082">
    <property type="entry name" value="Peripla_BP_I"/>
</dbReference>
<gene>
    <name evidence="6" type="ORF">X805_39270</name>
</gene>
<dbReference type="InterPro" id="IPR001761">
    <property type="entry name" value="Peripla_BP/Lac1_sug-bd_dom"/>
</dbReference>
<dbReference type="GO" id="GO:0003700">
    <property type="term" value="F:DNA-binding transcription factor activity"/>
    <property type="evidence" value="ECO:0007669"/>
    <property type="project" value="TreeGrafter"/>
</dbReference>
<sequence>MSISSSTATGPVGQERGERDTRKITASDVAERAGVSRWTVSRAFTDGASVAPAVRERILEVATELGYRPNLLARGLIKRRTHLIGVVVDELANPNLTMLLDEVTRQLQRLGHLSILLNISETDSSASMLSLADQFQVDGLIFLGTVLTEDLVRLAQEVRHVPLVVLYRSTEHADLQVVTTDNERAGREIAALVAAEGVQRIAYMAGPPAESTQLRRLDGFRDGLAQHGLHVGAVLHAGHYRRECGELAMAAVLDASAPDAWPELLFCENDILAIGAADLLRKRGLLGRIGLIGFDNIEQAGSPAYDLTTYHQPMQALVTEAVRRVVGGESATSRVLLPGQLMRRSSHRRPAA</sequence>
<dbReference type="Proteomes" id="UP000026714">
    <property type="component" value="Unassembled WGS sequence"/>
</dbReference>
<dbReference type="SUPFAM" id="SSF47413">
    <property type="entry name" value="lambda repressor-like DNA-binding domains"/>
    <property type="match status" value="1"/>
</dbReference>
<keyword evidence="1" id="KW-0805">Transcription regulation</keyword>
<protein>
    <submittedName>
        <fullName evidence="6">LacI family transcriptional regulator</fullName>
    </submittedName>
</protein>
<proteinExistence type="predicted"/>
<organism evidence="6 7">
    <name type="scientific">Sphaerotilus natans subsp. natans DSM 6575</name>
    <dbReference type="NCBI Taxonomy" id="1286631"/>
    <lineage>
        <taxon>Bacteria</taxon>
        <taxon>Pseudomonadati</taxon>
        <taxon>Pseudomonadota</taxon>
        <taxon>Betaproteobacteria</taxon>
        <taxon>Burkholderiales</taxon>
        <taxon>Sphaerotilaceae</taxon>
        <taxon>Sphaerotilus</taxon>
    </lineage>
</organism>
<feature type="domain" description="HTH lacI-type" evidence="5">
    <location>
        <begin position="24"/>
        <end position="78"/>
    </location>
</feature>
<dbReference type="InterPro" id="IPR010982">
    <property type="entry name" value="Lambda_DNA-bd_dom_sf"/>
</dbReference>
<feature type="region of interest" description="Disordered" evidence="4">
    <location>
        <begin position="1"/>
        <end position="26"/>
    </location>
</feature>